<dbReference type="Gene3D" id="1.10.630.10">
    <property type="entry name" value="Cytochrome P450"/>
    <property type="match status" value="1"/>
</dbReference>
<dbReference type="RefSeq" id="XP_070881040.1">
    <property type="nucleotide sequence ID" value="XM_071030488.1"/>
</dbReference>
<evidence type="ECO:0000313" key="4">
    <source>
        <dbReference type="Proteomes" id="UP001610432"/>
    </source>
</evidence>
<evidence type="ECO:0008006" key="5">
    <source>
        <dbReference type="Google" id="ProtNLM"/>
    </source>
</evidence>
<name>A0ABR4L9S7_9EURO</name>
<accession>A0ABR4L9S7</accession>
<gene>
    <name evidence="3" type="ORF">BJX67DRAFT_367145</name>
</gene>
<dbReference type="Pfam" id="PF00067">
    <property type="entry name" value="p450"/>
    <property type="match status" value="1"/>
</dbReference>
<feature type="compositionally biased region" description="Pro residues" evidence="2">
    <location>
        <begin position="183"/>
        <end position="192"/>
    </location>
</feature>
<evidence type="ECO:0000256" key="2">
    <source>
        <dbReference type="SAM" id="MobiDB-lite"/>
    </source>
</evidence>
<evidence type="ECO:0000256" key="1">
    <source>
        <dbReference type="ARBA" id="ARBA00010617"/>
    </source>
</evidence>
<comment type="caution">
    <text evidence="3">The sequence shown here is derived from an EMBL/GenBank/DDBJ whole genome shotgun (WGS) entry which is preliminary data.</text>
</comment>
<dbReference type="Proteomes" id="UP001610432">
    <property type="component" value="Unassembled WGS sequence"/>
</dbReference>
<comment type="similarity">
    <text evidence="1">Belongs to the cytochrome P450 family.</text>
</comment>
<protein>
    <recommendedName>
        <fullName evidence="5">Cytochrome P450</fullName>
    </recommendedName>
</protein>
<evidence type="ECO:0000313" key="3">
    <source>
        <dbReference type="EMBL" id="KAL2861146.1"/>
    </source>
</evidence>
<proteinExistence type="inferred from homology"/>
<dbReference type="GeneID" id="98145560"/>
<keyword evidence="4" id="KW-1185">Reference proteome</keyword>
<dbReference type="EMBL" id="JBFXLQ010000074">
    <property type="protein sequence ID" value="KAL2861146.1"/>
    <property type="molecule type" value="Genomic_DNA"/>
</dbReference>
<dbReference type="InterPro" id="IPR036396">
    <property type="entry name" value="Cyt_P450_sf"/>
</dbReference>
<feature type="region of interest" description="Disordered" evidence="2">
    <location>
        <begin position="170"/>
        <end position="192"/>
    </location>
</feature>
<sequence>MAPTHISWIDTSSPYQSSGLPGVHPGCLSFFSDSPYSVGSVWSLWNVVRLSFSCGNGSFLTLCFLLTMDIYKRRLVSQEQTSSHIFWAMASNKRKPPQLQKLLQEELDALTEQAGGEEPSYQILQRTPFLNDYINEALRLYPAILSGVQRVTPPGGATIAGRYIPGNKVVSTPAHSLHGGSPTPRPTPTLTP</sequence>
<dbReference type="PANTHER" id="PTHR24305:SF166">
    <property type="entry name" value="CYTOCHROME P450 12A4, MITOCHONDRIAL-RELATED"/>
    <property type="match status" value="1"/>
</dbReference>
<dbReference type="PANTHER" id="PTHR24305">
    <property type="entry name" value="CYTOCHROME P450"/>
    <property type="match status" value="1"/>
</dbReference>
<dbReference type="InterPro" id="IPR050121">
    <property type="entry name" value="Cytochrome_P450_monoxygenase"/>
</dbReference>
<organism evidence="3 4">
    <name type="scientific">Aspergillus lucknowensis</name>
    <dbReference type="NCBI Taxonomy" id="176173"/>
    <lineage>
        <taxon>Eukaryota</taxon>
        <taxon>Fungi</taxon>
        <taxon>Dikarya</taxon>
        <taxon>Ascomycota</taxon>
        <taxon>Pezizomycotina</taxon>
        <taxon>Eurotiomycetes</taxon>
        <taxon>Eurotiomycetidae</taxon>
        <taxon>Eurotiales</taxon>
        <taxon>Aspergillaceae</taxon>
        <taxon>Aspergillus</taxon>
        <taxon>Aspergillus subgen. Nidulantes</taxon>
    </lineage>
</organism>
<dbReference type="InterPro" id="IPR001128">
    <property type="entry name" value="Cyt_P450"/>
</dbReference>
<dbReference type="SUPFAM" id="SSF48264">
    <property type="entry name" value="Cytochrome P450"/>
    <property type="match status" value="1"/>
</dbReference>
<reference evidence="3 4" key="1">
    <citation type="submission" date="2024-07" db="EMBL/GenBank/DDBJ databases">
        <title>Section-level genome sequencing and comparative genomics of Aspergillus sections Usti and Cavernicolus.</title>
        <authorList>
            <consortium name="Lawrence Berkeley National Laboratory"/>
            <person name="Nybo J.L."/>
            <person name="Vesth T.C."/>
            <person name="Theobald S."/>
            <person name="Frisvad J.C."/>
            <person name="Larsen T.O."/>
            <person name="Kjaerboelling I."/>
            <person name="Rothschild-Mancinelli K."/>
            <person name="Lyhne E.K."/>
            <person name="Kogle M.E."/>
            <person name="Barry K."/>
            <person name="Clum A."/>
            <person name="Na H."/>
            <person name="Ledsgaard L."/>
            <person name="Lin J."/>
            <person name="Lipzen A."/>
            <person name="Kuo A."/>
            <person name="Riley R."/>
            <person name="Mondo S."/>
            <person name="Labutti K."/>
            <person name="Haridas S."/>
            <person name="Pangalinan J."/>
            <person name="Salamov A.A."/>
            <person name="Simmons B.A."/>
            <person name="Magnuson J.K."/>
            <person name="Chen J."/>
            <person name="Drula E."/>
            <person name="Henrissat B."/>
            <person name="Wiebenga A."/>
            <person name="Lubbers R.J."/>
            <person name="Gomes A.C."/>
            <person name="Macurrencykelacurrency M.R."/>
            <person name="Stajich J."/>
            <person name="Grigoriev I.V."/>
            <person name="Mortensen U.H."/>
            <person name="De Vries R.P."/>
            <person name="Baker S.E."/>
            <person name="Andersen M.R."/>
        </authorList>
    </citation>
    <scope>NUCLEOTIDE SEQUENCE [LARGE SCALE GENOMIC DNA]</scope>
    <source>
        <strain evidence="3 4">CBS 449.75</strain>
    </source>
</reference>